<dbReference type="RefSeq" id="WP_015637714.1">
    <property type="nucleotide sequence ID" value="NC_021236.1"/>
</dbReference>
<sequence length="56" mass="6729">MQTHKIDILDVATYLVKHQNKDDFTRMKIQKLVFLTYCKYLLKGLDFLINELKARI</sequence>
<evidence type="ECO:0000313" key="3">
    <source>
        <dbReference type="Proteomes" id="UP000013941"/>
    </source>
</evidence>
<dbReference type="PATRIC" id="fig|980422.3.peg.152"/>
<reference evidence="2 3" key="1">
    <citation type="journal article" date="2013" name="BMC Genomics">
        <title>Comparison of the complete genome sequence of two closely related isolates of 'Candidatus Phytoplasma australiense' reveals genome plasticity.</title>
        <authorList>
            <person name="Andersen M.T."/>
            <person name="Liefting L.W."/>
            <person name="Havukkala I."/>
            <person name="Beever R.E."/>
        </authorList>
    </citation>
    <scope>NUCLEOTIDE SEQUENCE [LARGE SCALE GENOMIC DNA]</scope>
    <source>
        <strain evidence="2 3">NZSb11</strain>
    </source>
</reference>
<dbReference type="AlphaFoldDB" id="R4RMG1"/>
<keyword evidence="3" id="KW-1185">Reference proteome</keyword>
<dbReference type="HOGENOM" id="CLU_3012375_0_0_14"/>
<name>R4RMG1_PHYAS</name>
<dbReference type="EMBL" id="CP002548">
    <property type="protein sequence ID" value="AGL90490.1"/>
    <property type="molecule type" value="Genomic_DNA"/>
</dbReference>
<evidence type="ECO:0000313" key="1">
    <source>
        <dbReference type="EMBL" id="AGL90086.1"/>
    </source>
</evidence>
<dbReference type="Proteomes" id="UP000013941">
    <property type="component" value="Chromosome"/>
</dbReference>
<dbReference type="KEGG" id="nzs:SLY_0573"/>
<proteinExistence type="predicted"/>
<organism evidence="2 3">
    <name type="scientific">Strawberry lethal yellows phytoplasma (CPA) str. NZSb11</name>
    <dbReference type="NCBI Taxonomy" id="980422"/>
    <lineage>
        <taxon>Bacteria</taxon>
        <taxon>Bacillati</taxon>
        <taxon>Mycoplasmatota</taxon>
        <taxon>Mollicutes</taxon>
        <taxon>Acholeplasmatales</taxon>
        <taxon>Acholeplasmataceae</taxon>
        <taxon>Candidatus Phytoplasma</taxon>
        <taxon>16SrXII (Stolbur group)</taxon>
    </lineage>
</organism>
<protein>
    <submittedName>
        <fullName evidence="2">Phage-Associated Protein</fullName>
    </submittedName>
</protein>
<dbReference type="KEGG" id="nzs:SLY_0162"/>
<evidence type="ECO:0000313" key="2">
    <source>
        <dbReference type="EMBL" id="AGL90490.1"/>
    </source>
</evidence>
<accession>R4RMG1</accession>
<gene>
    <name evidence="1" type="ORF">SLY_0162</name>
    <name evidence="2" type="ORF">SLY_0573</name>
</gene>
<dbReference type="EMBL" id="CP002548">
    <property type="protein sequence ID" value="AGL90086.1"/>
    <property type="molecule type" value="Genomic_DNA"/>
</dbReference>
<dbReference type="OrthoDB" id="386130at2"/>